<dbReference type="InterPro" id="IPR002129">
    <property type="entry name" value="PyrdxlP-dep_de-COase"/>
</dbReference>
<evidence type="ECO:0000256" key="5">
    <source>
        <dbReference type="ARBA" id="ARBA00023239"/>
    </source>
</evidence>
<keyword evidence="9" id="KW-1185">Reference proteome</keyword>
<dbReference type="InterPro" id="IPR015421">
    <property type="entry name" value="PyrdxlP-dep_Trfase_major"/>
</dbReference>
<dbReference type="OrthoDB" id="3335676at2"/>
<keyword evidence="4 6" id="KW-0663">Pyridoxal phosphate</keyword>
<organism evidence="8 9">
    <name type="scientific">Geodermatophilus africanus</name>
    <dbReference type="NCBI Taxonomy" id="1137993"/>
    <lineage>
        <taxon>Bacteria</taxon>
        <taxon>Bacillati</taxon>
        <taxon>Actinomycetota</taxon>
        <taxon>Actinomycetes</taxon>
        <taxon>Geodermatophilales</taxon>
        <taxon>Geodermatophilaceae</taxon>
        <taxon>Geodermatophilus</taxon>
    </lineage>
</organism>
<dbReference type="InterPro" id="IPR015424">
    <property type="entry name" value="PyrdxlP-dep_Trfase"/>
</dbReference>
<feature type="modified residue" description="N6-(pyridoxal phosphate)lysine" evidence="6">
    <location>
        <position position="312"/>
    </location>
</feature>
<evidence type="ECO:0000313" key="9">
    <source>
        <dbReference type="Proteomes" id="UP000198921"/>
    </source>
</evidence>
<dbReference type="PANTHER" id="PTHR11999">
    <property type="entry name" value="GROUP II PYRIDOXAL-5-PHOSPHATE DECARBOXYLASE"/>
    <property type="match status" value="1"/>
</dbReference>
<evidence type="ECO:0000256" key="3">
    <source>
        <dbReference type="ARBA" id="ARBA00022793"/>
    </source>
</evidence>
<dbReference type="GO" id="GO:0004058">
    <property type="term" value="F:aromatic-L-amino-acid decarboxylase activity"/>
    <property type="evidence" value="ECO:0007669"/>
    <property type="project" value="UniProtKB-ARBA"/>
</dbReference>
<dbReference type="RefSeq" id="WP_091151887.1">
    <property type="nucleotide sequence ID" value="NZ_FNOT01000002.1"/>
</dbReference>
<gene>
    <name evidence="8" type="ORF">SAMN05660209_00913</name>
</gene>
<protein>
    <submittedName>
        <fullName evidence="8">Glutamate or tyrosine decarboxylase</fullName>
    </submittedName>
</protein>
<dbReference type="STRING" id="1137993.SAMN05660209_00913"/>
<keyword evidence="3" id="KW-0210">Decarboxylase</keyword>
<evidence type="ECO:0000256" key="4">
    <source>
        <dbReference type="ARBA" id="ARBA00022898"/>
    </source>
</evidence>
<evidence type="ECO:0000256" key="1">
    <source>
        <dbReference type="ARBA" id="ARBA00001933"/>
    </source>
</evidence>
<evidence type="ECO:0000313" key="8">
    <source>
        <dbReference type="EMBL" id="SDX63315.1"/>
    </source>
</evidence>
<dbReference type="PANTHER" id="PTHR11999:SF70">
    <property type="entry name" value="MIP05841P"/>
    <property type="match status" value="1"/>
</dbReference>
<dbReference type="GO" id="GO:0019752">
    <property type="term" value="P:carboxylic acid metabolic process"/>
    <property type="evidence" value="ECO:0007669"/>
    <property type="project" value="InterPro"/>
</dbReference>
<dbReference type="Gene3D" id="3.40.640.10">
    <property type="entry name" value="Type I PLP-dependent aspartate aminotransferase-like (Major domain)"/>
    <property type="match status" value="1"/>
</dbReference>
<dbReference type="InterPro" id="IPR015422">
    <property type="entry name" value="PyrdxlP-dep_Trfase_small"/>
</dbReference>
<dbReference type="Gene3D" id="3.90.1150.10">
    <property type="entry name" value="Aspartate Aminotransferase, domain 1"/>
    <property type="match status" value="1"/>
</dbReference>
<dbReference type="Pfam" id="PF00282">
    <property type="entry name" value="Pyridoxal_deC"/>
    <property type="match status" value="1"/>
</dbReference>
<accession>A0A1H3DA87</accession>
<evidence type="ECO:0000256" key="7">
    <source>
        <dbReference type="RuleBase" id="RU000382"/>
    </source>
</evidence>
<dbReference type="SUPFAM" id="SSF53383">
    <property type="entry name" value="PLP-dependent transferases"/>
    <property type="match status" value="1"/>
</dbReference>
<dbReference type="Proteomes" id="UP000198921">
    <property type="component" value="Unassembled WGS sequence"/>
</dbReference>
<reference evidence="9" key="1">
    <citation type="submission" date="2016-10" db="EMBL/GenBank/DDBJ databases">
        <authorList>
            <person name="Varghese N."/>
            <person name="Submissions S."/>
        </authorList>
    </citation>
    <scope>NUCLEOTIDE SEQUENCE [LARGE SCALE GENOMIC DNA]</scope>
    <source>
        <strain evidence="9">DSM 45422</strain>
    </source>
</reference>
<dbReference type="AlphaFoldDB" id="A0A1H3DA87"/>
<keyword evidence="5 7" id="KW-0456">Lyase</keyword>
<comment type="cofactor">
    <cofactor evidence="1 6 7">
        <name>pyridoxal 5'-phosphate</name>
        <dbReference type="ChEBI" id="CHEBI:597326"/>
    </cofactor>
</comment>
<dbReference type="EMBL" id="FNOT01000002">
    <property type="protein sequence ID" value="SDX63315.1"/>
    <property type="molecule type" value="Genomic_DNA"/>
</dbReference>
<dbReference type="GO" id="GO:0030170">
    <property type="term" value="F:pyridoxal phosphate binding"/>
    <property type="evidence" value="ECO:0007669"/>
    <property type="project" value="InterPro"/>
</dbReference>
<sequence>MERDEASTFAGRSLQVENARAPDRRYDCLDDAARLARRYLDGLRDRPVHAKTGLDELRAVLAHPLTDEGEDPSVIVESLACDVDPGLVASGGPRYFGFVIGGAVPAAVAADWLVSAWDQNGGGFVASPALSVVEEVAATWIRELLGVPASSGVGFVTGGQMANFTCLAAARHAVLRDAGWDVEAHGLHGAPRVRVLAGEYAHVTIGVACRLLGLGQLVDVVPADDQGRMRADALRDALAGGTGDPTIVCAQAGEINTGAFDPFVDIARICREHRAWLHVDGAFGLWAAASPRRRTLLAGAEQAHSWATDGHKWLNVPYDCGIAVVADPRAHRAAMTSTQAYVPAHADDVPYGFDWTPEFSRRARGVTVYAALRQLGRQGLTDLVDRCCDHARLIARRLAAEPGIDILNDVVLNQVLVRFGDDDALTDTVIEQVQRDGVCWLAGSTFRGRRVMRISVVGWQTTPADAHRSAEAILTAARAAGG</sequence>
<evidence type="ECO:0000256" key="6">
    <source>
        <dbReference type="PIRSR" id="PIRSR602129-50"/>
    </source>
</evidence>
<comment type="similarity">
    <text evidence="2 7">Belongs to the group II decarboxylase family.</text>
</comment>
<name>A0A1H3DA87_9ACTN</name>
<evidence type="ECO:0000256" key="2">
    <source>
        <dbReference type="ARBA" id="ARBA00009533"/>
    </source>
</evidence>
<dbReference type="InterPro" id="IPR010977">
    <property type="entry name" value="Aromatic_deC"/>
</dbReference>
<proteinExistence type="inferred from homology"/>